<sequence length="304" mass="33741">MYVIPSEALRRARKSILASCLGASLLLPCLNAHALGISLGDWVSPSPGHPILAWHVVQTNNHKIYQNNKVVNDKARMNISSTLVRYTYPVRVADNVVANPQFGVIAANINSNRPSGLDDSAGLSDPFFTVPFFFTLDAEHREYFVVAPFVFFPVGRYDRDKSVNTGENRWHTAMQLGYQRQLVGNFNIELMGEANFFTDNDKSGPDNGSLSQDPMYQVNAAVSYIFGQRLNNLVGGGVSHRWGGENHIDGQALDDRASSTAVFMEVSSFFTAQDQVLLGVSRDIVVENGFKTDAELKFRYIHVF</sequence>
<dbReference type="RefSeq" id="WP_133144432.1">
    <property type="nucleotide sequence ID" value="NZ_CAACYJ010000035.1"/>
</dbReference>
<dbReference type="Proteomes" id="UP000330809">
    <property type="component" value="Unassembled WGS sequence"/>
</dbReference>
<evidence type="ECO:0000313" key="2">
    <source>
        <dbReference type="EMBL" id="VFB19991.1"/>
    </source>
</evidence>
<dbReference type="EMBL" id="CAACYJ010000035">
    <property type="protein sequence ID" value="VFB19991.1"/>
    <property type="molecule type" value="Genomic_DNA"/>
</dbReference>
<dbReference type="AlphaFoldDB" id="A0A449IKP8"/>
<protein>
    <submittedName>
        <fullName evidence="2">Meta-pathway phenol degradation-like protein</fullName>
    </submittedName>
</protein>
<reference evidence="2 3" key="1">
    <citation type="submission" date="2019-02" db="EMBL/GenBank/DDBJ databases">
        <authorList>
            <consortium name="Pathogen Informatics"/>
        </authorList>
    </citation>
    <scope>NUCLEOTIDE SEQUENCE [LARGE SCALE GENOMIC DNA]</scope>
    <source>
        <strain evidence="2 3">3012STDY7103891</strain>
    </source>
</reference>
<feature type="signal peptide" evidence="1">
    <location>
        <begin position="1"/>
        <end position="34"/>
    </location>
</feature>
<gene>
    <name evidence="2" type="ORF">NCTC10754_02602</name>
</gene>
<evidence type="ECO:0000256" key="1">
    <source>
        <dbReference type="SAM" id="SignalP"/>
    </source>
</evidence>
<accession>A0A449IKP8</accession>
<keyword evidence="1" id="KW-0732">Signal</keyword>
<proteinExistence type="predicted"/>
<dbReference type="InterPro" id="IPR025737">
    <property type="entry name" value="FApF"/>
</dbReference>
<dbReference type="Pfam" id="PF13557">
    <property type="entry name" value="Phenol_MetA_deg"/>
    <property type="match status" value="1"/>
</dbReference>
<name>A0A449IKP8_PSEFR</name>
<evidence type="ECO:0000313" key="3">
    <source>
        <dbReference type="Proteomes" id="UP000330809"/>
    </source>
</evidence>
<feature type="chain" id="PRO_5019513815" evidence="1">
    <location>
        <begin position="35"/>
        <end position="304"/>
    </location>
</feature>
<organism evidence="2 3">
    <name type="scientific">Pseudomonas fragi</name>
    <dbReference type="NCBI Taxonomy" id="296"/>
    <lineage>
        <taxon>Bacteria</taxon>
        <taxon>Pseudomonadati</taxon>
        <taxon>Pseudomonadota</taxon>
        <taxon>Gammaproteobacteria</taxon>
        <taxon>Pseudomonadales</taxon>
        <taxon>Pseudomonadaceae</taxon>
        <taxon>Pseudomonas</taxon>
    </lineage>
</organism>